<dbReference type="PANTHER" id="PTHR31781:SF1">
    <property type="entry name" value="PROTEIN UNC-80 HOMOLOG"/>
    <property type="match status" value="1"/>
</dbReference>
<feature type="compositionally biased region" description="Polar residues" evidence="1">
    <location>
        <begin position="1"/>
        <end position="24"/>
    </location>
</feature>
<evidence type="ECO:0000313" key="2">
    <source>
        <dbReference type="EMBL" id="CAH1118757.1"/>
    </source>
</evidence>
<reference evidence="2" key="2">
    <citation type="submission" date="2022-10" db="EMBL/GenBank/DDBJ databases">
        <authorList>
            <consortium name="ENA_rothamsted_submissions"/>
            <consortium name="culmorum"/>
            <person name="King R."/>
        </authorList>
    </citation>
    <scope>NUCLEOTIDE SEQUENCE</scope>
</reference>
<dbReference type="PANTHER" id="PTHR31781">
    <property type="entry name" value="UNC80"/>
    <property type="match status" value="1"/>
</dbReference>
<feature type="region of interest" description="Disordered" evidence="1">
    <location>
        <begin position="111"/>
        <end position="158"/>
    </location>
</feature>
<accession>A0A9P0GQE3</accession>
<keyword evidence="3" id="KW-1185">Reference proteome</keyword>
<evidence type="ECO:0000256" key="1">
    <source>
        <dbReference type="SAM" id="MobiDB-lite"/>
    </source>
</evidence>
<dbReference type="GO" id="GO:0005261">
    <property type="term" value="F:monoatomic cation channel activity"/>
    <property type="evidence" value="ECO:0007669"/>
    <property type="project" value="TreeGrafter"/>
</dbReference>
<organism evidence="2 3">
    <name type="scientific">Phaedon cochleariae</name>
    <name type="common">Mustard beetle</name>
    <dbReference type="NCBI Taxonomy" id="80249"/>
    <lineage>
        <taxon>Eukaryota</taxon>
        <taxon>Metazoa</taxon>
        <taxon>Ecdysozoa</taxon>
        <taxon>Arthropoda</taxon>
        <taxon>Hexapoda</taxon>
        <taxon>Insecta</taxon>
        <taxon>Pterygota</taxon>
        <taxon>Neoptera</taxon>
        <taxon>Endopterygota</taxon>
        <taxon>Coleoptera</taxon>
        <taxon>Polyphaga</taxon>
        <taxon>Cucujiformia</taxon>
        <taxon>Chrysomeloidea</taxon>
        <taxon>Chrysomelidae</taxon>
        <taxon>Chrysomelinae</taxon>
        <taxon>Chrysomelini</taxon>
        <taxon>Phaedon</taxon>
    </lineage>
</organism>
<feature type="region of interest" description="Disordered" evidence="1">
    <location>
        <begin position="43"/>
        <end position="70"/>
    </location>
</feature>
<proteinExistence type="predicted"/>
<dbReference type="Proteomes" id="UP001153737">
    <property type="component" value="Chromosome 12"/>
</dbReference>
<feature type="compositionally biased region" description="Basic and acidic residues" evidence="1">
    <location>
        <begin position="142"/>
        <end position="158"/>
    </location>
</feature>
<feature type="non-terminal residue" evidence="2">
    <location>
        <position position="1"/>
    </location>
</feature>
<reference evidence="2" key="1">
    <citation type="submission" date="2022-01" db="EMBL/GenBank/DDBJ databases">
        <authorList>
            <person name="King R."/>
        </authorList>
    </citation>
    <scope>NUCLEOTIDE SEQUENCE</scope>
</reference>
<dbReference type="GO" id="GO:0055080">
    <property type="term" value="P:monoatomic cation homeostasis"/>
    <property type="evidence" value="ECO:0007669"/>
    <property type="project" value="TreeGrafter"/>
</dbReference>
<feature type="region of interest" description="Disordered" evidence="1">
    <location>
        <begin position="268"/>
        <end position="289"/>
    </location>
</feature>
<dbReference type="GO" id="GO:0034703">
    <property type="term" value="C:cation channel complex"/>
    <property type="evidence" value="ECO:0007669"/>
    <property type="project" value="TreeGrafter"/>
</dbReference>
<evidence type="ECO:0000313" key="3">
    <source>
        <dbReference type="Proteomes" id="UP001153737"/>
    </source>
</evidence>
<feature type="region of interest" description="Disordered" evidence="1">
    <location>
        <begin position="1"/>
        <end position="29"/>
    </location>
</feature>
<dbReference type="EMBL" id="OU896718">
    <property type="protein sequence ID" value="CAH1118757.1"/>
    <property type="molecule type" value="Genomic_DNA"/>
</dbReference>
<name>A0A9P0GQE3_PHACE</name>
<gene>
    <name evidence="2" type="ORF">PHAECO_LOCUS3073</name>
</gene>
<protein>
    <submittedName>
        <fullName evidence="2">Uncharacterized protein</fullName>
    </submittedName>
</protein>
<sequence>MGRDSPTISQGISGSSSEHQQYFPTTGSTATTVTITATITKIDDESGWVSSPKDTVFPETIPEESSSTEEEHVVIFRLPSLQESDGFIRDPSIYTAETSIIQLAMRRNGRTNNVKADHVSTPTSDSKPPSAKPPMQKIGSSTDKDSMDSSKLPSIEDKKEDVGKTATLVHDISAATFLDVAVLRCLFITHWQEDGIYWALHYMYNRLRDISDELAGQQQPRKRSNSLPIPKIEVSLYQSTESKKCDENHKDFIEVPEPKDVSLHAESPFVHSPTKSEESLHKRASSEKIKKKKRGITDLKTFVETKILSKSDKALEKIGQEGEQTPLGQVSECHRSLDTGESHLSRPQSTLSKIFEPPTNLVKGKSMPSLSCILDELNAVGYVDENHWENKRSAKLGHSQPMANPIITVTEHTPTPSPDYLRRQGSMDSQLDAASLCGSKLGNWQERTSSLIRSLTDSNITYTGEDVPEAPGAACYVTKDG</sequence>
<dbReference type="GO" id="GO:0030424">
    <property type="term" value="C:axon"/>
    <property type="evidence" value="ECO:0007669"/>
    <property type="project" value="TreeGrafter"/>
</dbReference>
<feature type="compositionally biased region" description="Basic and acidic residues" evidence="1">
    <location>
        <begin position="274"/>
        <end position="288"/>
    </location>
</feature>
<feature type="compositionally biased region" description="Polar residues" evidence="1">
    <location>
        <begin position="111"/>
        <end position="127"/>
    </location>
</feature>
<dbReference type="AlphaFoldDB" id="A0A9P0GQE3"/>